<organism evidence="9 10">
    <name type="scientific">Geotrypetes seraphini</name>
    <name type="common">Gaboon caecilian</name>
    <name type="synonym">Caecilia seraphini</name>
    <dbReference type="NCBI Taxonomy" id="260995"/>
    <lineage>
        <taxon>Eukaryota</taxon>
        <taxon>Metazoa</taxon>
        <taxon>Chordata</taxon>
        <taxon>Craniata</taxon>
        <taxon>Vertebrata</taxon>
        <taxon>Euteleostomi</taxon>
        <taxon>Amphibia</taxon>
        <taxon>Gymnophiona</taxon>
        <taxon>Geotrypetes</taxon>
    </lineage>
</organism>
<feature type="compositionally biased region" description="Polar residues" evidence="7">
    <location>
        <begin position="576"/>
        <end position="588"/>
    </location>
</feature>
<dbReference type="SUPFAM" id="SSF116907">
    <property type="entry name" value="Hook domain"/>
    <property type="match status" value="1"/>
</dbReference>
<feature type="region of interest" description="Disordered" evidence="7">
    <location>
        <begin position="561"/>
        <end position="588"/>
    </location>
</feature>
<dbReference type="InterPro" id="IPR036872">
    <property type="entry name" value="CH_dom_sf"/>
</dbReference>
<feature type="compositionally biased region" description="Low complexity" evidence="7">
    <location>
        <begin position="1590"/>
        <end position="1599"/>
    </location>
</feature>
<dbReference type="PANTHER" id="PTHR18947:SF35">
    <property type="entry name" value="COILED-COIL DOMAIN-CONTAINING PROTEIN 88B"/>
    <property type="match status" value="1"/>
</dbReference>
<keyword evidence="2" id="KW-0963">Cytoplasm</keyword>
<sequence length="1624" mass="189117">MDKNFAELLQHFMGSPLVTWVKTFESLVEGNCDITTPYMEVYPGLADTLRGFLQLVDGIFLNDVMRFIDPDPKHQLLYRNEQNDETPRIQNLSVLRQHIRIYYQENLQQLVLMPLPDINLLARDPLTEQGIDEMRRFLLLLLGCAVQCERREELIDRIQALTIETQVALASCIQEVTENQKNILVLQWSDMGELEQADLELIFQNMVHHLKRLVKEQEESAERVSELEAELIHAQQQPPSFLASGEPLYLPSNCESWQHLTVQLADARARLRRARQELEEKAEQLLDYQQEILDFEAEVKKLRQENRELSHEARLARLYRDDLDILREKVNRVDKVQNELRMYKERLHSLELYRGKLEEEKEYSQALLETKAVLEEQLEAARFRNDKLHEVEKENIFLRARLCDLELERDSDRQKVEELLRENLALEVELKQSLGESIHHDWEGELEPETPAGEPEVPKPLSSEVHEVLSGHLLNLEQENQELKLRLQTLQEKLKSQDRDTTSASIQTLEQENHSLRKLVERLQTDLSQERENTQRAEELGSNLLAEKERLQHTLQNLQEQANREAQELKKENDSLNHTLESLRQRSQVGMDARVKDLEQENKILHDTVLESSSKASQLEHEKRHLLQEIEELRDQVAMGKKAEQQLQHLEHQHQQLQKKVLEQEVTGKKVGILEKMVLELEGKNNSLKRSLEGLEGMSQQLEELEEENLLLRKSVEQQKLESSLVRQLEYENQELQKEKESLRKNIEGLRATVRKGEDLEFRQQSLQAEIQRMQKLLENGRRRVEEMEAEQQEAEKEAESVRKQLEEQRLAVQQLEHDKETQEVTLGQSERDKKQLEKEHRRLRQQMDVAEAHLDQQSLRVVSLEQQGRLLSLEVARLKEGNNKVMELQQEKMELQQQVAADRRTLLSLQEELLTEKVRVQEQDMSLKRLREELKQKEQKSALELQEQDKQSNSFHFLEQRVESSFKTMLAMKEDEIQGLKQQLEKLLSASQQQTQEEQRSQENQMQKMETLPRVQSEEEKNHVPRNNPEVTSEGERSVKRTDMDLGREDETGVRLDEREILSARLIAVERNNAALTAEKQALTSQLQQLESHLGSLQTQILTLQKHSLCLQEQNGDLQAVSSRFQVENTSLSSQITSLVVQVAQLQAKLSTLEGEVKLALQEREEMRGRYDSLVKDHERLVLLHERQEADMEGMMEKHSKLKGAIRSLELEHRELQGRHSQLLMQKSHLEEQELAIKVEQERLERDGRRQRALEEDYLRLQEERDRLKKVLSVSGQEQEELIAQVKALKSQMNGLQLEKTRLEAECSGIKEQNQQLDINITKLSNQCELLAQLKGNLEEENRHLLHQIQTLTQENRALMEKTMESKDQFHEEQIQYMDKLNELRREKQKLVEKIMDQYRVLEPTIPKSKKSNWIADKMKKLIKPRREGARDRLRAPAAVLGSTDNLVVLVHQDGLQEPPGEGREADRSGFQAPGFSAPSSPTLLRRASSSISILDSHRVHMRFHRRKLSSRLLSSESFSPADNQASPRDRFRQRRLGWYDRSRDGSEDEMHGREKPSLQLHRPCSEGSEDLQEVKGCPEECNGKEITETTSTSSSSEGNIISLPSGLSLTEEKAPVSKRISQ</sequence>
<feature type="coiled-coil region" evidence="6">
    <location>
        <begin position="1060"/>
        <end position="1101"/>
    </location>
</feature>
<proteinExistence type="inferred from homology"/>
<evidence type="ECO:0000313" key="9">
    <source>
        <dbReference type="Proteomes" id="UP000515159"/>
    </source>
</evidence>
<name>A0A6P8S7X1_GEOSA</name>
<dbReference type="GO" id="GO:0008017">
    <property type="term" value="F:microtubule binding"/>
    <property type="evidence" value="ECO:0007669"/>
    <property type="project" value="TreeGrafter"/>
</dbReference>
<feature type="compositionally biased region" description="Basic and acidic residues" evidence="7">
    <location>
        <begin position="1574"/>
        <end position="1589"/>
    </location>
</feature>
<evidence type="ECO:0000256" key="2">
    <source>
        <dbReference type="ARBA" id="ARBA00022490"/>
    </source>
</evidence>
<feature type="coiled-coil region" evidence="6">
    <location>
        <begin position="409"/>
        <end position="436"/>
    </location>
</feature>
<feature type="region of interest" description="Disordered" evidence="7">
    <location>
        <begin position="989"/>
        <end position="1053"/>
    </location>
</feature>
<keyword evidence="3" id="KW-0344">Guanine-nucleotide releasing factor</keyword>
<accession>A0A6P8S7X1</accession>
<dbReference type="FunFam" id="1.10.418.10:FF:000035">
    <property type="entry name" value="girdin isoform X1"/>
    <property type="match status" value="1"/>
</dbReference>
<evidence type="ECO:0000259" key="8">
    <source>
        <dbReference type="Pfam" id="PF19047"/>
    </source>
</evidence>
<evidence type="ECO:0000256" key="1">
    <source>
        <dbReference type="ARBA" id="ARBA00004496"/>
    </source>
</evidence>
<feature type="compositionally biased region" description="Basic and acidic residues" evidence="7">
    <location>
        <begin position="830"/>
        <end position="840"/>
    </location>
</feature>
<dbReference type="GO" id="GO:0030705">
    <property type="term" value="P:cytoskeleton-dependent intracellular transport"/>
    <property type="evidence" value="ECO:0007669"/>
    <property type="project" value="InterPro"/>
</dbReference>
<dbReference type="Gene3D" id="1.10.418.10">
    <property type="entry name" value="Calponin-like domain"/>
    <property type="match status" value="1"/>
</dbReference>
<dbReference type="Proteomes" id="UP000515159">
    <property type="component" value="Chromosome 8"/>
</dbReference>
<reference evidence="10" key="1">
    <citation type="submission" date="2025-08" db="UniProtKB">
        <authorList>
            <consortium name="RefSeq"/>
        </authorList>
    </citation>
    <scope>IDENTIFICATION</scope>
</reference>
<dbReference type="GO" id="GO:0007165">
    <property type="term" value="P:signal transduction"/>
    <property type="evidence" value="ECO:0007669"/>
    <property type="project" value="UniProtKB-ARBA"/>
</dbReference>
<dbReference type="InParanoid" id="A0A6P8S7X1"/>
<dbReference type="Pfam" id="PF19047">
    <property type="entry name" value="HOOK_N"/>
    <property type="match status" value="1"/>
</dbReference>
<protein>
    <submittedName>
        <fullName evidence="10">Coiled-coil domain-containing protein 88B isoform X1</fullName>
    </submittedName>
</protein>
<gene>
    <name evidence="10" type="primary">CCDC88B</name>
</gene>
<dbReference type="GO" id="GO:0051959">
    <property type="term" value="F:dynein light intermediate chain binding"/>
    <property type="evidence" value="ECO:0007669"/>
    <property type="project" value="TreeGrafter"/>
</dbReference>
<keyword evidence="4 6" id="KW-0175">Coiled coil</keyword>
<dbReference type="CTD" id="283234"/>
<feature type="compositionally biased region" description="Basic and acidic residues" evidence="7">
    <location>
        <begin position="1539"/>
        <end position="1558"/>
    </location>
</feature>
<feature type="compositionally biased region" description="Basic and acidic residues" evidence="7">
    <location>
        <begin position="562"/>
        <end position="575"/>
    </location>
</feature>
<dbReference type="GO" id="GO:0005085">
    <property type="term" value="F:guanyl-nucleotide exchange factor activity"/>
    <property type="evidence" value="ECO:0007669"/>
    <property type="project" value="UniProtKB-KW"/>
</dbReference>
<evidence type="ECO:0000256" key="6">
    <source>
        <dbReference type="SAM" id="Coils"/>
    </source>
</evidence>
<dbReference type="GO" id="GO:0031122">
    <property type="term" value="P:cytoplasmic microtubule organization"/>
    <property type="evidence" value="ECO:0007669"/>
    <property type="project" value="TreeGrafter"/>
</dbReference>
<evidence type="ECO:0000256" key="7">
    <source>
        <dbReference type="SAM" id="MobiDB-lite"/>
    </source>
</evidence>
<dbReference type="GO" id="GO:0005813">
    <property type="term" value="C:centrosome"/>
    <property type="evidence" value="ECO:0007669"/>
    <property type="project" value="TreeGrafter"/>
</dbReference>
<dbReference type="PANTHER" id="PTHR18947">
    <property type="entry name" value="HOOK PROTEINS"/>
    <property type="match status" value="1"/>
</dbReference>
<dbReference type="GeneID" id="117366071"/>
<dbReference type="GO" id="GO:0005737">
    <property type="term" value="C:cytoplasm"/>
    <property type="evidence" value="ECO:0007669"/>
    <property type="project" value="UniProtKB-SubCell"/>
</dbReference>
<feature type="coiled-coil region" evidence="6">
    <location>
        <begin position="1137"/>
        <end position="1402"/>
    </location>
</feature>
<dbReference type="OrthoDB" id="10254988at2759"/>
<evidence type="ECO:0000256" key="5">
    <source>
        <dbReference type="ARBA" id="ARBA00061299"/>
    </source>
</evidence>
<feature type="domain" description="HOOK N-terminal" evidence="8">
    <location>
        <begin position="54"/>
        <end position="175"/>
    </location>
</feature>
<evidence type="ECO:0000313" key="10">
    <source>
        <dbReference type="RefSeq" id="XP_033813048.1"/>
    </source>
</evidence>
<dbReference type="RefSeq" id="XP_033813048.1">
    <property type="nucleotide sequence ID" value="XM_033957157.1"/>
</dbReference>
<keyword evidence="9" id="KW-1185">Reference proteome</keyword>
<dbReference type="InterPro" id="IPR043936">
    <property type="entry name" value="HOOK_N"/>
</dbReference>
<feature type="coiled-coil region" evidence="6">
    <location>
        <begin position="210"/>
        <end position="377"/>
    </location>
</feature>
<comment type="similarity">
    <text evidence="5">Belongs to the CCDC88 family.</text>
</comment>
<feature type="compositionally biased region" description="Low complexity" evidence="7">
    <location>
        <begin position="1512"/>
        <end position="1521"/>
    </location>
</feature>
<feature type="region of interest" description="Disordered" evidence="7">
    <location>
        <begin position="1457"/>
        <end position="1485"/>
    </location>
</feature>
<feature type="region of interest" description="Disordered" evidence="7">
    <location>
        <begin position="817"/>
        <end position="840"/>
    </location>
</feature>
<feature type="compositionally biased region" description="Basic and acidic residues" evidence="7">
    <location>
        <begin position="1035"/>
        <end position="1053"/>
    </location>
</feature>
<comment type="subcellular location">
    <subcellularLocation>
        <location evidence="1">Cytoplasm</location>
    </subcellularLocation>
</comment>
<feature type="region of interest" description="Disordered" evidence="7">
    <location>
        <begin position="1512"/>
        <end position="1624"/>
    </location>
</feature>
<evidence type="ECO:0000256" key="4">
    <source>
        <dbReference type="ARBA" id="ARBA00023054"/>
    </source>
</evidence>
<dbReference type="KEGG" id="gsh:117366071"/>
<evidence type="ECO:0000256" key="3">
    <source>
        <dbReference type="ARBA" id="ARBA00022658"/>
    </source>
</evidence>